<dbReference type="PANTHER" id="PTHR37422">
    <property type="entry name" value="TEICHURONIC ACID BIOSYNTHESIS PROTEIN TUAE"/>
    <property type="match status" value="1"/>
</dbReference>
<name>A0A4P6X0I7_HYDPS</name>
<feature type="transmembrane region" description="Helical" evidence="5">
    <location>
        <begin position="119"/>
        <end position="138"/>
    </location>
</feature>
<keyword evidence="2 5" id="KW-0812">Transmembrane</keyword>
<keyword evidence="8" id="KW-1185">Reference proteome</keyword>
<feature type="transmembrane region" description="Helical" evidence="5">
    <location>
        <begin position="363"/>
        <end position="382"/>
    </location>
</feature>
<keyword evidence="3 5" id="KW-1133">Transmembrane helix</keyword>
<sequence>MSFRTFARRAAIYSLALLFGAFPMSVALANSLMLIVVLLWALSLDGTDLREFLRSSWANPVVRPALALVLLIVLASFWSPASWAEIGGYYKKYVKFLLLPVFIFLLARREDRAHCWTAFGLALLFTLVSTWLNVWFQLPWSRTYNQGFGADHTVFKDHISQGIMMSLFTVLCAHWAIKATSNWKKVLCWLVAGLAAVSILVLTQGRTGYLSLLLATVVFSLAMLWRRPQMLLGVVLAGALALMSAYTLSPQFQHRTNLAWQEAQNHSAGTVTSIGARIEVWRFMVRQTDFDNAKLMGAGTASYPVLARSYFKDPKFCDAICPHPHNQFILFYFEQGLPGFVLILWFMGTIVRQGLRYRSTHRALMLAFVSIMLTSNMTHSSLWLSTESHFFILMTALLMASAGRRPPSSAVQASPA</sequence>
<evidence type="ECO:0000256" key="1">
    <source>
        <dbReference type="ARBA" id="ARBA00004141"/>
    </source>
</evidence>
<feature type="transmembrane region" description="Helical" evidence="5">
    <location>
        <begin position="186"/>
        <end position="202"/>
    </location>
</feature>
<reference evidence="7 8" key="1">
    <citation type="submission" date="2019-03" db="EMBL/GenBank/DDBJ databases">
        <authorList>
            <person name="Sebastian G."/>
            <person name="Baumann P."/>
            <person name="Ruckert C."/>
            <person name="Kalinowski J."/>
            <person name="Nebel B."/>
            <person name="Takors R."/>
            <person name="Blombach B."/>
        </authorList>
    </citation>
    <scope>NUCLEOTIDE SEQUENCE [LARGE SCALE GENOMIC DNA]</scope>
    <source>
        <strain evidence="7 8">DSM 1084</strain>
    </source>
</reference>
<comment type="subcellular location">
    <subcellularLocation>
        <location evidence="1">Membrane</location>
        <topology evidence="1">Multi-pass membrane protein</topology>
    </subcellularLocation>
</comment>
<dbReference type="GO" id="GO:0016020">
    <property type="term" value="C:membrane"/>
    <property type="evidence" value="ECO:0007669"/>
    <property type="project" value="UniProtKB-SubCell"/>
</dbReference>
<gene>
    <name evidence="7" type="ORF">HPF_18165</name>
</gene>
<evidence type="ECO:0000256" key="5">
    <source>
        <dbReference type="SAM" id="Phobius"/>
    </source>
</evidence>
<evidence type="ECO:0000259" key="6">
    <source>
        <dbReference type="Pfam" id="PF04932"/>
    </source>
</evidence>
<dbReference type="InterPro" id="IPR051533">
    <property type="entry name" value="WaaL-like"/>
</dbReference>
<organism evidence="7 8">
    <name type="scientific">Hydrogenophaga pseudoflava</name>
    <name type="common">Pseudomonas carboxydoflava</name>
    <dbReference type="NCBI Taxonomy" id="47421"/>
    <lineage>
        <taxon>Bacteria</taxon>
        <taxon>Pseudomonadati</taxon>
        <taxon>Pseudomonadota</taxon>
        <taxon>Betaproteobacteria</taxon>
        <taxon>Burkholderiales</taxon>
        <taxon>Comamonadaceae</taxon>
        <taxon>Hydrogenophaga</taxon>
    </lineage>
</organism>
<dbReference type="AlphaFoldDB" id="A0A4P6X0I7"/>
<feature type="transmembrane region" description="Helical" evidence="5">
    <location>
        <begin position="61"/>
        <end position="78"/>
    </location>
</feature>
<evidence type="ECO:0000256" key="3">
    <source>
        <dbReference type="ARBA" id="ARBA00022989"/>
    </source>
</evidence>
<dbReference type="InterPro" id="IPR007016">
    <property type="entry name" value="O-antigen_ligase-rel_domated"/>
</dbReference>
<feature type="domain" description="O-antigen ligase-related" evidence="6">
    <location>
        <begin position="194"/>
        <end position="344"/>
    </location>
</feature>
<dbReference type="EMBL" id="CP037867">
    <property type="protein sequence ID" value="QBM29627.1"/>
    <property type="molecule type" value="Genomic_DNA"/>
</dbReference>
<evidence type="ECO:0000313" key="7">
    <source>
        <dbReference type="EMBL" id="QBM29627.1"/>
    </source>
</evidence>
<dbReference type="RefSeq" id="WP_066158031.1">
    <property type="nucleotide sequence ID" value="NZ_CP037867.1"/>
</dbReference>
<dbReference type="GO" id="GO:0016874">
    <property type="term" value="F:ligase activity"/>
    <property type="evidence" value="ECO:0007669"/>
    <property type="project" value="UniProtKB-KW"/>
</dbReference>
<dbReference type="KEGG" id="hpse:HPF_18165"/>
<dbReference type="Proteomes" id="UP000293912">
    <property type="component" value="Chromosome"/>
</dbReference>
<protein>
    <submittedName>
        <fullName evidence="7">O-Antigen ligase</fullName>
    </submittedName>
</protein>
<evidence type="ECO:0000256" key="4">
    <source>
        <dbReference type="ARBA" id="ARBA00023136"/>
    </source>
</evidence>
<proteinExistence type="predicted"/>
<evidence type="ECO:0000313" key="8">
    <source>
        <dbReference type="Proteomes" id="UP000293912"/>
    </source>
</evidence>
<feature type="transmembrane region" description="Helical" evidence="5">
    <location>
        <begin position="208"/>
        <end position="225"/>
    </location>
</feature>
<dbReference type="PANTHER" id="PTHR37422:SF13">
    <property type="entry name" value="LIPOPOLYSACCHARIDE BIOSYNTHESIS PROTEIN PA4999-RELATED"/>
    <property type="match status" value="1"/>
</dbReference>
<feature type="transmembrane region" description="Helical" evidence="5">
    <location>
        <begin position="12"/>
        <end position="40"/>
    </location>
</feature>
<feature type="transmembrane region" description="Helical" evidence="5">
    <location>
        <begin position="329"/>
        <end position="351"/>
    </location>
</feature>
<feature type="transmembrane region" description="Helical" evidence="5">
    <location>
        <begin position="158"/>
        <end position="177"/>
    </location>
</feature>
<keyword evidence="4 5" id="KW-0472">Membrane</keyword>
<keyword evidence="7" id="KW-0436">Ligase</keyword>
<feature type="transmembrane region" description="Helical" evidence="5">
    <location>
        <begin position="230"/>
        <end position="248"/>
    </location>
</feature>
<accession>A0A4P6X0I7</accession>
<dbReference type="Pfam" id="PF04932">
    <property type="entry name" value="Wzy_C"/>
    <property type="match status" value="1"/>
</dbReference>
<evidence type="ECO:0000256" key="2">
    <source>
        <dbReference type="ARBA" id="ARBA00022692"/>
    </source>
</evidence>